<evidence type="ECO:0008006" key="3">
    <source>
        <dbReference type="Google" id="ProtNLM"/>
    </source>
</evidence>
<evidence type="ECO:0000313" key="1">
    <source>
        <dbReference type="EMBL" id="KAG0571880.1"/>
    </source>
</evidence>
<proteinExistence type="predicted"/>
<sequence length="258" mass="30154">MLSNAAHPTVERMKVDQLTLATFNVQGLGRDMDGVRKRREFKEFFLRSNPKPDILMIHEDKFTLRDCNKRLKQMDFLRGSSYWNEAIYSAEKDSFRAGTGILLSPRLTPLVKSHGIIMSRRAQYLTFQLAPDMVIGIINIYAHNFTNSRIRLWNAIREFELPEAEWILTVDFNMIEDLEDKRGGTDSTGQGHLEFQAWTAMLLQLQLLDVHYLDEFRQLTNIRYTWNNRRHGLESIIFRLDRFYVSPRIQAIGGHSGE</sequence>
<accession>A0A8T0HLY4</accession>
<dbReference type="InterPro" id="IPR036691">
    <property type="entry name" value="Endo/exonu/phosph_ase_sf"/>
</dbReference>
<dbReference type="Gene3D" id="3.60.10.10">
    <property type="entry name" value="Endonuclease/exonuclease/phosphatase"/>
    <property type="match status" value="1"/>
</dbReference>
<evidence type="ECO:0000313" key="2">
    <source>
        <dbReference type="Proteomes" id="UP000822688"/>
    </source>
</evidence>
<protein>
    <recommendedName>
        <fullName evidence="3">Endonuclease/exonuclease/phosphatase domain-containing protein</fullName>
    </recommendedName>
</protein>
<dbReference type="AlphaFoldDB" id="A0A8T0HLY4"/>
<gene>
    <name evidence="1" type="ORF">KC19_VG050900</name>
</gene>
<comment type="caution">
    <text evidence="1">The sequence shown here is derived from an EMBL/GenBank/DDBJ whole genome shotgun (WGS) entry which is preliminary data.</text>
</comment>
<organism evidence="1 2">
    <name type="scientific">Ceratodon purpureus</name>
    <name type="common">Fire moss</name>
    <name type="synonym">Dicranum purpureum</name>
    <dbReference type="NCBI Taxonomy" id="3225"/>
    <lineage>
        <taxon>Eukaryota</taxon>
        <taxon>Viridiplantae</taxon>
        <taxon>Streptophyta</taxon>
        <taxon>Embryophyta</taxon>
        <taxon>Bryophyta</taxon>
        <taxon>Bryophytina</taxon>
        <taxon>Bryopsida</taxon>
        <taxon>Dicranidae</taxon>
        <taxon>Pseudoditrichales</taxon>
        <taxon>Ditrichaceae</taxon>
        <taxon>Ceratodon</taxon>
    </lineage>
</organism>
<dbReference type="SUPFAM" id="SSF56219">
    <property type="entry name" value="DNase I-like"/>
    <property type="match status" value="1"/>
</dbReference>
<dbReference type="EMBL" id="CM026426">
    <property type="protein sequence ID" value="KAG0571880.1"/>
    <property type="molecule type" value="Genomic_DNA"/>
</dbReference>
<name>A0A8T0HLY4_CERPU</name>
<reference evidence="1" key="1">
    <citation type="submission" date="2020-06" db="EMBL/GenBank/DDBJ databases">
        <title>WGS assembly of Ceratodon purpureus strain R40.</title>
        <authorList>
            <person name="Carey S.B."/>
            <person name="Jenkins J."/>
            <person name="Shu S."/>
            <person name="Lovell J.T."/>
            <person name="Sreedasyam A."/>
            <person name="Maumus F."/>
            <person name="Tiley G.P."/>
            <person name="Fernandez-Pozo N."/>
            <person name="Barry K."/>
            <person name="Chen C."/>
            <person name="Wang M."/>
            <person name="Lipzen A."/>
            <person name="Daum C."/>
            <person name="Saski C.A."/>
            <person name="Payton A.C."/>
            <person name="Mcbreen J.C."/>
            <person name="Conrad R.E."/>
            <person name="Kollar L.M."/>
            <person name="Olsson S."/>
            <person name="Huttunen S."/>
            <person name="Landis J.B."/>
            <person name="Wickett N.J."/>
            <person name="Johnson M.G."/>
            <person name="Rensing S.A."/>
            <person name="Grimwood J."/>
            <person name="Schmutz J."/>
            <person name="Mcdaniel S.F."/>
        </authorList>
    </citation>
    <scope>NUCLEOTIDE SEQUENCE</scope>
    <source>
        <strain evidence="1">R40</strain>
    </source>
</reference>
<dbReference type="Proteomes" id="UP000822688">
    <property type="component" value="Chromosome V"/>
</dbReference>
<keyword evidence="2" id="KW-1185">Reference proteome</keyword>